<dbReference type="InterPro" id="IPR053154">
    <property type="entry name" value="c-di-AMP_regulator"/>
</dbReference>
<evidence type="ECO:0000313" key="1">
    <source>
        <dbReference type="EMBL" id="KRM72411.1"/>
    </source>
</evidence>
<dbReference type="InterPro" id="IPR012505">
    <property type="entry name" value="YbbR"/>
</dbReference>
<gene>
    <name evidence="1" type="ORF">FC34_GL000114</name>
</gene>
<accession>A0A0R2B7H5</accession>
<keyword evidence="2" id="KW-1185">Reference proteome</keyword>
<dbReference type="Gene3D" id="2.170.120.30">
    <property type="match status" value="1"/>
</dbReference>
<sequence length="332" mass="35897">MSKFWNSSWFYRLLAFILTIALFAYVNVEKIDNTRQTGTKNLTILATKKQTVSVPLQINANTDKYFITGYPQKVKVTLEGNASLVTVSANTQSFRVIADLTNLGIGKHTVQLREEGLNKDLAYSIEPKSIEVNIQTRDTKTMPVQVKYNKDALAEDYVAGRAKVSSDTVEVTGARSEIDRIYQVVANVALNRNTKNDVEQEALLQALDSNGNTVNVVIAPQTVHVTLPVSLPSKKVDLKLKQSGTGESNRVYVLDSDTKTVTIHGPQAALDKISSVEAAVDLTGVQRSTTKTVDLKSPADGVTVTPESVSVNISATASDNTSASNASSSSSK</sequence>
<dbReference type="Proteomes" id="UP000051672">
    <property type="component" value="Unassembled WGS sequence"/>
</dbReference>
<dbReference type="RefSeq" id="WP_057893443.1">
    <property type="nucleotide sequence ID" value="NZ_AYZQ01000001.1"/>
</dbReference>
<proteinExistence type="predicted"/>
<dbReference type="STRING" id="1423727.FC34_GL000114"/>
<dbReference type="PANTHER" id="PTHR37804">
    <property type="entry name" value="CDAA REGULATORY PROTEIN CDAR"/>
    <property type="match status" value="1"/>
</dbReference>
<comment type="caution">
    <text evidence="1">The sequence shown here is derived from an EMBL/GenBank/DDBJ whole genome shotgun (WGS) entry which is preliminary data.</text>
</comment>
<evidence type="ECO:0000313" key="2">
    <source>
        <dbReference type="Proteomes" id="UP000051672"/>
    </source>
</evidence>
<dbReference type="EMBL" id="AYZQ01000001">
    <property type="protein sequence ID" value="KRM72411.1"/>
    <property type="molecule type" value="Genomic_DNA"/>
</dbReference>
<reference evidence="1 2" key="1">
    <citation type="journal article" date="2015" name="Genome Announc.">
        <title>Expanding the biotechnology potential of lactobacilli through comparative genomics of 213 strains and associated genera.</title>
        <authorList>
            <person name="Sun Z."/>
            <person name="Harris H.M."/>
            <person name="McCann A."/>
            <person name="Guo C."/>
            <person name="Argimon S."/>
            <person name="Zhang W."/>
            <person name="Yang X."/>
            <person name="Jeffery I.B."/>
            <person name="Cooney J.C."/>
            <person name="Kagawa T.F."/>
            <person name="Liu W."/>
            <person name="Song Y."/>
            <person name="Salvetti E."/>
            <person name="Wrobel A."/>
            <person name="Rasinkangas P."/>
            <person name="Parkhill J."/>
            <person name="Rea M.C."/>
            <person name="O'Sullivan O."/>
            <person name="Ritari J."/>
            <person name="Douillard F.P."/>
            <person name="Paul Ross R."/>
            <person name="Yang R."/>
            <person name="Briner A.E."/>
            <person name="Felis G.E."/>
            <person name="de Vos W.M."/>
            <person name="Barrangou R."/>
            <person name="Klaenhammer T.R."/>
            <person name="Caufield P.W."/>
            <person name="Cui Y."/>
            <person name="Zhang H."/>
            <person name="O'Toole P.W."/>
        </authorList>
    </citation>
    <scope>NUCLEOTIDE SEQUENCE [LARGE SCALE GENOMIC DNA]</scope>
    <source>
        <strain evidence="1 2">DSM 23927</strain>
    </source>
</reference>
<dbReference type="PATRIC" id="fig|1423727.3.peg.116"/>
<dbReference type="OrthoDB" id="2139417at2"/>
<protein>
    <submittedName>
        <fullName evidence="1">YbbR like protein</fullName>
    </submittedName>
</protein>
<dbReference type="AlphaFoldDB" id="A0A0R2B7H5"/>
<name>A0A0R2B7H5_9LACO</name>
<dbReference type="PANTHER" id="PTHR37804:SF1">
    <property type="entry name" value="CDAA REGULATORY PROTEIN CDAR"/>
    <property type="match status" value="1"/>
</dbReference>
<organism evidence="1 2">
    <name type="scientific">Lacticaseibacillus brantae DSM 23927</name>
    <dbReference type="NCBI Taxonomy" id="1423727"/>
    <lineage>
        <taxon>Bacteria</taxon>
        <taxon>Bacillati</taxon>
        <taxon>Bacillota</taxon>
        <taxon>Bacilli</taxon>
        <taxon>Lactobacillales</taxon>
        <taxon>Lactobacillaceae</taxon>
        <taxon>Lacticaseibacillus</taxon>
    </lineage>
</organism>
<dbReference type="Gene3D" id="2.170.120.40">
    <property type="entry name" value="YbbR-like domain"/>
    <property type="match status" value="2"/>
</dbReference>
<dbReference type="Pfam" id="PF07949">
    <property type="entry name" value="YbbR"/>
    <property type="match status" value="3"/>
</dbReference>